<evidence type="ECO:0000256" key="1">
    <source>
        <dbReference type="ARBA" id="ARBA00022801"/>
    </source>
</evidence>
<dbReference type="InterPro" id="IPR036890">
    <property type="entry name" value="HATPase_C_sf"/>
</dbReference>
<sequence>MTDTLDSVPPAPGDVPPGAPPLTIRAATEASASGDAAMPAAGRAAHFERRAARPAARSSAHTARRVEPASGVATIEVHIDEGDPLIDFLQSAPGTSEIAALPQFSPAVQRMRDQGVRLVVPMVSGGELVGLIALGARRSERSYSRADRRLLDQLAGTAAPAIRLGQLMKAQEAEARERERFDQELHIAQLIQQQFLPAELPELGGWHVAAFYRPARTVGGDFYDVIELGDGLVMVVAGDVTDKGVPAALVMASTHALLRSAAAASPGEVLRRVNNLLIPQIPLNMFVTCLALVIDLETGRTRFANAGHNLPFVRRGDAVLTLDARGMPLGLMPDSEYDEIETVLEPDDIVMLYSDGITEQHDANGDMFGFERTEALVAAATGGDDLVDRSIAGLAAFQGTALQEDDITIVTLHRGRRSEYQDAVTFAVASDIGNEREVMDRVTRIVGDALPEIRVDALKTAVSETAMNAIEHGNHAISSLPVEVSVRCGIESVTVEIADFGRGPAHEPVEPDLDEKLSGRQTPRGWGLFLVEHLVDRVEDFRDGERHVVRLTMRPDDPAAGATGDTERTPR</sequence>
<dbReference type="SUPFAM" id="SSF55781">
    <property type="entry name" value="GAF domain-like"/>
    <property type="match status" value="1"/>
</dbReference>
<dbReference type="InterPro" id="IPR029016">
    <property type="entry name" value="GAF-like_dom_sf"/>
</dbReference>
<dbReference type="Gene3D" id="3.30.450.40">
    <property type="match status" value="1"/>
</dbReference>
<dbReference type="SUPFAM" id="SSF55874">
    <property type="entry name" value="ATPase domain of HSP90 chaperone/DNA topoisomerase II/histidine kinase"/>
    <property type="match status" value="1"/>
</dbReference>
<dbReference type="Gene3D" id="3.60.40.10">
    <property type="entry name" value="PPM-type phosphatase domain"/>
    <property type="match status" value="1"/>
</dbReference>
<feature type="region of interest" description="Disordered" evidence="2">
    <location>
        <begin position="1"/>
        <end position="67"/>
    </location>
</feature>
<dbReference type="SUPFAM" id="SSF81606">
    <property type="entry name" value="PP2C-like"/>
    <property type="match status" value="1"/>
</dbReference>
<evidence type="ECO:0000313" key="5">
    <source>
        <dbReference type="Proteomes" id="UP001235064"/>
    </source>
</evidence>
<dbReference type="InterPro" id="IPR036457">
    <property type="entry name" value="PPM-type-like_dom_sf"/>
</dbReference>
<feature type="compositionally biased region" description="Pro residues" evidence="2">
    <location>
        <begin position="9"/>
        <end position="20"/>
    </location>
</feature>
<dbReference type="Proteomes" id="UP001235064">
    <property type="component" value="Unassembled WGS sequence"/>
</dbReference>
<dbReference type="CDD" id="cd16936">
    <property type="entry name" value="HATPase_RsbW-like"/>
    <property type="match status" value="1"/>
</dbReference>
<evidence type="ECO:0000259" key="3">
    <source>
        <dbReference type="SMART" id="SM00331"/>
    </source>
</evidence>
<comment type="caution">
    <text evidence="4">The sequence shown here is derived from an EMBL/GenBank/DDBJ whole genome shotgun (WGS) entry which is preliminary data.</text>
</comment>
<feature type="compositionally biased region" description="Low complexity" evidence="2">
    <location>
        <begin position="26"/>
        <end position="44"/>
    </location>
</feature>
<reference evidence="4 5" key="1">
    <citation type="submission" date="2023-06" db="EMBL/GenBank/DDBJ databases">
        <title>Microbacterium sp. nov., isolated from a waste landfill.</title>
        <authorList>
            <person name="Wen W."/>
        </authorList>
    </citation>
    <scope>NUCLEOTIDE SEQUENCE [LARGE SCALE GENOMIC DNA]</scope>
    <source>
        <strain evidence="4 5">ASV49</strain>
    </source>
</reference>
<dbReference type="PANTHER" id="PTHR43156:SF2">
    <property type="entry name" value="STAGE II SPORULATION PROTEIN E"/>
    <property type="match status" value="1"/>
</dbReference>
<dbReference type="PANTHER" id="PTHR43156">
    <property type="entry name" value="STAGE II SPORULATION PROTEIN E-RELATED"/>
    <property type="match status" value="1"/>
</dbReference>
<dbReference type="EMBL" id="JASXSZ010000005">
    <property type="protein sequence ID" value="MDL9980864.1"/>
    <property type="molecule type" value="Genomic_DNA"/>
</dbReference>
<protein>
    <submittedName>
        <fullName evidence="4">SpoIIE family protein phosphatase</fullName>
    </submittedName>
</protein>
<organism evidence="4 5">
    <name type="scientific">Microbacterium candidum</name>
    <dbReference type="NCBI Taxonomy" id="3041922"/>
    <lineage>
        <taxon>Bacteria</taxon>
        <taxon>Bacillati</taxon>
        <taxon>Actinomycetota</taxon>
        <taxon>Actinomycetes</taxon>
        <taxon>Micrococcales</taxon>
        <taxon>Microbacteriaceae</taxon>
        <taxon>Microbacterium</taxon>
    </lineage>
</organism>
<keyword evidence="5" id="KW-1185">Reference proteome</keyword>
<keyword evidence="1" id="KW-0378">Hydrolase</keyword>
<dbReference type="InterPro" id="IPR003594">
    <property type="entry name" value="HATPase_dom"/>
</dbReference>
<dbReference type="Gene3D" id="3.30.565.10">
    <property type="entry name" value="Histidine kinase-like ATPase, C-terminal domain"/>
    <property type="match status" value="1"/>
</dbReference>
<accession>A0ABT7N2D3</accession>
<proteinExistence type="predicted"/>
<dbReference type="Pfam" id="PF07228">
    <property type="entry name" value="SpoIIE"/>
    <property type="match status" value="1"/>
</dbReference>
<dbReference type="InterPro" id="IPR003018">
    <property type="entry name" value="GAF"/>
</dbReference>
<name>A0ABT7N2D3_9MICO</name>
<dbReference type="Pfam" id="PF13581">
    <property type="entry name" value="HATPase_c_2"/>
    <property type="match status" value="1"/>
</dbReference>
<gene>
    <name evidence="4" type="ORF">QSV35_16105</name>
</gene>
<dbReference type="RefSeq" id="WP_286289819.1">
    <property type="nucleotide sequence ID" value="NZ_JASXSZ010000005.1"/>
</dbReference>
<dbReference type="InterPro" id="IPR001932">
    <property type="entry name" value="PPM-type_phosphatase-like_dom"/>
</dbReference>
<dbReference type="InterPro" id="IPR052016">
    <property type="entry name" value="Bact_Sigma-Reg"/>
</dbReference>
<evidence type="ECO:0000256" key="2">
    <source>
        <dbReference type="SAM" id="MobiDB-lite"/>
    </source>
</evidence>
<evidence type="ECO:0000313" key="4">
    <source>
        <dbReference type="EMBL" id="MDL9980864.1"/>
    </source>
</evidence>
<feature type="domain" description="PPM-type phosphatase" evidence="3">
    <location>
        <begin position="203"/>
        <end position="414"/>
    </location>
</feature>
<dbReference type="SMART" id="SM00331">
    <property type="entry name" value="PP2C_SIG"/>
    <property type="match status" value="1"/>
</dbReference>
<dbReference type="Pfam" id="PF13185">
    <property type="entry name" value="GAF_2"/>
    <property type="match status" value="1"/>
</dbReference>